<evidence type="ECO:0000256" key="3">
    <source>
        <dbReference type="ARBA" id="ARBA00022679"/>
    </source>
</evidence>
<protein>
    <recommendedName>
        <fullName evidence="2">HECT-type E3 ubiquitin transferase</fullName>
        <ecNumber evidence="2">2.3.2.26</ecNumber>
    </recommendedName>
</protein>
<name>A0AAN8J8H7_PATCE</name>
<comment type="catalytic activity">
    <reaction evidence="1">
        <text>S-ubiquitinyl-[E2 ubiquitin-conjugating enzyme]-L-cysteine + [acceptor protein]-L-lysine = [E2 ubiquitin-conjugating enzyme]-L-cysteine + N(6)-ubiquitinyl-[acceptor protein]-L-lysine.</text>
        <dbReference type="EC" id="2.3.2.26"/>
    </reaction>
</comment>
<evidence type="ECO:0000313" key="5">
    <source>
        <dbReference type="Proteomes" id="UP001347796"/>
    </source>
</evidence>
<keyword evidence="3" id="KW-0808">Transferase</keyword>
<evidence type="ECO:0000256" key="1">
    <source>
        <dbReference type="ARBA" id="ARBA00000885"/>
    </source>
</evidence>
<gene>
    <name evidence="4" type="ORF">SNE40_018304</name>
</gene>
<accession>A0AAN8J8H7</accession>
<keyword evidence="5" id="KW-1185">Reference proteome</keyword>
<dbReference type="GO" id="GO:0006511">
    <property type="term" value="P:ubiquitin-dependent protein catabolic process"/>
    <property type="evidence" value="ECO:0007669"/>
    <property type="project" value="TreeGrafter"/>
</dbReference>
<dbReference type="AlphaFoldDB" id="A0AAN8J8H7"/>
<dbReference type="EC" id="2.3.2.26" evidence="2"/>
<dbReference type="EMBL" id="JAZGQO010000013">
    <property type="protein sequence ID" value="KAK6171880.1"/>
    <property type="molecule type" value="Genomic_DNA"/>
</dbReference>
<dbReference type="GO" id="GO:0061630">
    <property type="term" value="F:ubiquitin protein ligase activity"/>
    <property type="evidence" value="ECO:0007669"/>
    <property type="project" value="UniProtKB-EC"/>
</dbReference>
<sequence length="194" mass="22177">MPFSLSELIPMSLALCESCIGIIELAHPDAKLSINEDYRQALLKSGIKHHKLAAELEDKETKLWAGLFKPSQIYRTHNAVFTRRPLGSLQSLTKTSYDDDGPPLANRDVRNLVILTELPFVVCFAERVKIVQRLIMSDKEDNQGEMTNFIIGPAINVVIRRNYIYEDAFEKLSSENGNDFKSTLFDQKEKYQRK</sequence>
<dbReference type="Gene3D" id="3.90.1750.10">
    <property type="entry name" value="Hect, E3 ligase catalytic domains"/>
    <property type="match status" value="1"/>
</dbReference>
<evidence type="ECO:0000313" key="4">
    <source>
        <dbReference type="EMBL" id="KAK6171880.1"/>
    </source>
</evidence>
<dbReference type="PANTHER" id="PTHR45700:SF2">
    <property type="entry name" value="UBIQUITIN-PROTEIN LIGASE E3C"/>
    <property type="match status" value="1"/>
</dbReference>
<dbReference type="GO" id="GO:0000209">
    <property type="term" value="P:protein polyubiquitination"/>
    <property type="evidence" value="ECO:0007669"/>
    <property type="project" value="InterPro"/>
</dbReference>
<proteinExistence type="predicted"/>
<comment type="caution">
    <text evidence="4">The sequence shown here is derived from an EMBL/GenBank/DDBJ whole genome shotgun (WGS) entry which is preliminary data.</text>
</comment>
<dbReference type="InterPro" id="IPR044611">
    <property type="entry name" value="E3A/B/C-like"/>
</dbReference>
<dbReference type="Proteomes" id="UP001347796">
    <property type="component" value="Unassembled WGS sequence"/>
</dbReference>
<dbReference type="PANTHER" id="PTHR45700">
    <property type="entry name" value="UBIQUITIN-PROTEIN LIGASE E3C"/>
    <property type="match status" value="1"/>
</dbReference>
<evidence type="ECO:0000256" key="2">
    <source>
        <dbReference type="ARBA" id="ARBA00012485"/>
    </source>
</evidence>
<organism evidence="4 5">
    <name type="scientific">Patella caerulea</name>
    <name type="common">Rayed Mediterranean limpet</name>
    <dbReference type="NCBI Taxonomy" id="87958"/>
    <lineage>
        <taxon>Eukaryota</taxon>
        <taxon>Metazoa</taxon>
        <taxon>Spiralia</taxon>
        <taxon>Lophotrochozoa</taxon>
        <taxon>Mollusca</taxon>
        <taxon>Gastropoda</taxon>
        <taxon>Patellogastropoda</taxon>
        <taxon>Patelloidea</taxon>
        <taxon>Patellidae</taxon>
        <taxon>Patella</taxon>
    </lineage>
</organism>
<reference evidence="4 5" key="1">
    <citation type="submission" date="2024-01" db="EMBL/GenBank/DDBJ databases">
        <title>The genome of the rayed Mediterranean limpet Patella caerulea (Linnaeus, 1758).</title>
        <authorList>
            <person name="Anh-Thu Weber A."/>
            <person name="Halstead-Nussloch G."/>
        </authorList>
    </citation>
    <scope>NUCLEOTIDE SEQUENCE [LARGE SCALE GENOMIC DNA]</scope>
    <source>
        <strain evidence="4">AATW-2023a</strain>
        <tissue evidence="4">Whole specimen</tissue>
    </source>
</reference>